<gene>
    <name evidence="4" type="ORF">GSI_01584</name>
</gene>
<proteinExistence type="predicted"/>
<keyword evidence="2" id="KW-0560">Oxidoreductase</keyword>
<evidence type="ECO:0000256" key="2">
    <source>
        <dbReference type="ARBA" id="ARBA00023002"/>
    </source>
</evidence>
<dbReference type="AlphaFoldDB" id="A0A2G8SQ82"/>
<dbReference type="OrthoDB" id="5283654at2759"/>
<dbReference type="Gene3D" id="3.40.50.720">
    <property type="entry name" value="NAD(P)-binding Rossmann-like Domain"/>
    <property type="match status" value="1"/>
</dbReference>
<dbReference type="InterPro" id="IPR051609">
    <property type="entry name" value="NmrA/Isoflavone_reductase-like"/>
</dbReference>
<evidence type="ECO:0000313" key="5">
    <source>
        <dbReference type="Proteomes" id="UP000230002"/>
    </source>
</evidence>
<comment type="caution">
    <text evidence="4">The sequence shown here is derived from an EMBL/GenBank/DDBJ whole genome shotgun (WGS) entry which is preliminary data.</text>
</comment>
<dbReference type="Proteomes" id="UP000230002">
    <property type="component" value="Unassembled WGS sequence"/>
</dbReference>
<keyword evidence="1" id="KW-0521">NADP</keyword>
<accession>A0A2G8SQ82</accession>
<dbReference type="SUPFAM" id="SSF51735">
    <property type="entry name" value="NAD(P)-binding Rossmann-fold domains"/>
    <property type="match status" value="1"/>
</dbReference>
<keyword evidence="5" id="KW-1185">Reference proteome</keyword>
<feature type="domain" description="NmrA-like" evidence="3">
    <location>
        <begin position="11"/>
        <end position="239"/>
    </location>
</feature>
<dbReference type="InterPro" id="IPR036291">
    <property type="entry name" value="NAD(P)-bd_dom_sf"/>
</dbReference>
<protein>
    <recommendedName>
        <fullName evidence="3">NmrA-like domain-containing protein</fullName>
    </recommendedName>
</protein>
<evidence type="ECO:0000259" key="3">
    <source>
        <dbReference type="Pfam" id="PF05368"/>
    </source>
</evidence>
<dbReference type="Pfam" id="PF05368">
    <property type="entry name" value="NmrA"/>
    <property type="match status" value="1"/>
</dbReference>
<dbReference type="STRING" id="1077348.A0A2G8SQ82"/>
<evidence type="ECO:0000256" key="1">
    <source>
        <dbReference type="ARBA" id="ARBA00022857"/>
    </source>
</evidence>
<dbReference type="EMBL" id="AYKW01000002">
    <property type="protein sequence ID" value="PIL35924.1"/>
    <property type="molecule type" value="Genomic_DNA"/>
</dbReference>
<reference evidence="4 5" key="1">
    <citation type="journal article" date="2015" name="Sci. Rep.">
        <title>Chromosome-level genome map provides insights into diverse defense mechanisms in the medicinal fungus Ganoderma sinense.</title>
        <authorList>
            <person name="Zhu Y."/>
            <person name="Xu J."/>
            <person name="Sun C."/>
            <person name="Zhou S."/>
            <person name="Xu H."/>
            <person name="Nelson D.R."/>
            <person name="Qian J."/>
            <person name="Song J."/>
            <person name="Luo H."/>
            <person name="Xiang L."/>
            <person name="Li Y."/>
            <person name="Xu Z."/>
            <person name="Ji A."/>
            <person name="Wang L."/>
            <person name="Lu S."/>
            <person name="Hayward A."/>
            <person name="Sun W."/>
            <person name="Li X."/>
            <person name="Schwartz D.C."/>
            <person name="Wang Y."/>
            <person name="Chen S."/>
        </authorList>
    </citation>
    <scope>NUCLEOTIDE SEQUENCE [LARGE SCALE GENOMIC DNA]</scope>
    <source>
        <strain evidence="4 5">ZZ0214-1</strain>
    </source>
</reference>
<dbReference type="PANTHER" id="PTHR47706:SF9">
    <property type="entry name" value="NMRA-LIKE DOMAIN-CONTAINING PROTEIN-RELATED"/>
    <property type="match status" value="1"/>
</dbReference>
<dbReference type="InterPro" id="IPR008030">
    <property type="entry name" value="NmrA-like"/>
</dbReference>
<name>A0A2G8SQ82_9APHY</name>
<dbReference type="GO" id="GO:0016491">
    <property type="term" value="F:oxidoreductase activity"/>
    <property type="evidence" value="ECO:0007669"/>
    <property type="project" value="UniProtKB-KW"/>
</dbReference>
<evidence type="ECO:0000313" key="4">
    <source>
        <dbReference type="EMBL" id="PIL35924.1"/>
    </source>
</evidence>
<organism evidence="4 5">
    <name type="scientific">Ganoderma sinense ZZ0214-1</name>
    <dbReference type="NCBI Taxonomy" id="1077348"/>
    <lineage>
        <taxon>Eukaryota</taxon>
        <taxon>Fungi</taxon>
        <taxon>Dikarya</taxon>
        <taxon>Basidiomycota</taxon>
        <taxon>Agaricomycotina</taxon>
        <taxon>Agaricomycetes</taxon>
        <taxon>Polyporales</taxon>
        <taxon>Polyporaceae</taxon>
        <taxon>Ganoderma</taxon>
    </lineage>
</organism>
<dbReference type="PANTHER" id="PTHR47706">
    <property type="entry name" value="NMRA-LIKE FAMILY PROTEIN"/>
    <property type="match status" value="1"/>
</dbReference>
<sequence length="309" mass="33805">MESSNLGNIKATAVILGGTGEAGTSIGKIFLTEFRSSFPSVRITTRDPDSPKARELAKLGADVRPLSEPVEDVFSGADVVIDALPGHLAGDYRERILGALVRKNVKVYFLSEYGIEYHITDFKGYDHDEWITKRKVAAAAHAALQGKVKVVELVTGIFHSWVYRPELGIDVKKNVYTPLGPGTLRFATTGKNDIGRSVARLSILALDPATTAAVPGRLRIAGHNVSYDEIRDIVARVKGVPKGTIRSGDLKAAKENLSKHPTDNILDYITIAVGEGKVDFSDNSNELVNPGQRFWKWRSVEEELRSPEK</sequence>